<gene>
    <name evidence="22" type="primary">LOC107487765</name>
</gene>
<evidence type="ECO:0000256" key="13">
    <source>
        <dbReference type="ARBA" id="ARBA00052826"/>
    </source>
</evidence>
<comment type="similarity">
    <text evidence="14">Belongs to the AB hydrolase superfamily. Hydroxynitrile lyase family.</text>
</comment>
<dbReference type="FunFam" id="3.40.50.1820:FF:000051">
    <property type="entry name" value="(S)-hydroxynitrile lyase"/>
    <property type="match status" value="1"/>
</dbReference>
<dbReference type="Pfam" id="PF12697">
    <property type="entry name" value="Abhydrolase_6"/>
    <property type="match status" value="1"/>
</dbReference>
<sequence length="274" mass="31086">MDMEKEKESNKKRRHFVLVHGACHGGWCWYKVSALLKSGGHKVTAPDMAASGIHPKKVQDLASITEYVEPLMELLESLPSESEERVILVGHSFGGICISMAMELFPKKIAAAVFLSAFMPSPDRGFLTLYQEYNQRLDSNMDSKILFDENAHNTINPNGSVIFGPQFLASKLYQLSPVEDMTLAMSLLRPTRVYGDQEMLREQTRVTRDKYGSVAKIYIVCEQDQVLKKDFQLSMIEGNPEIEVKNIAEADHMPMFSKPQELFSYLHHIANTFY</sequence>
<evidence type="ECO:0000256" key="6">
    <source>
        <dbReference type="ARBA" id="ARBA00051647"/>
    </source>
</evidence>
<evidence type="ECO:0000313" key="21">
    <source>
        <dbReference type="Proteomes" id="UP000515211"/>
    </source>
</evidence>
<comment type="catalytic activity">
    <reaction evidence="3">
        <text>2-hydroxy-2-methylpropanenitrile = acetone + hydrogen cyanide</text>
        <dbReference type="Rhea" id="RHEA:11932"/>
        <dbReference type="ChEBI" id="CHEBI:15347"/>
        <dbReference type="ChEBI" id="CHEBI:15348"/>
        <dbReference type="ChEBI" id="CHEBI:18407"/>
    </reaction>
    <physiologicalReaction direction="left-to-right" evidence="3">
        <dbReference type="Rhea" id="RHEA:11933"/>
    </physiologicalReaction>
</comment>
<dbReference type="GO" id="GO:0009694">
    <property type="term" value="P:jasmonic acid metabolic process"/>
    <property type="evidence" value="ECO:0007669"/>
    <property type="project" value="TreeGrafter"/>
</dbReference>
<evidence type="ECO:0000256" key="10">
    <source>
        <dbReference type="ARBA" id="ARBA00052511"/>
    </source>
</evidence>
<comment type="catalytic activity">
    <reaction evidence="6">
        <text>butan-2-one + hydrogen cyanide = 2-hydroxy-2-methylbutanenitrile</text>
        <dbReference type="Rhea" id="RHEA:77467"/>
        <dbReference type="ChEBI" id="CHEBI:18407"/>
        <dbReference type="ChEBI" id="CHEBI:28398"/>
        <dbReference type="ChEBI" id="CHEBI:60954"/>
    </reaction>
    <physiologicalReaction direction="right-to-left" evidence="6">
        <dbReference type="Rhea" id="RHEA:77469"/>
    </physiologicalReaction>
</comment>
<dbReference type="RefSeq" id="XP_015963944.1">
    <property type="nucleotide sequence ID" value="XM_016108458.3"/>
</dbReference>
<evidence type="ECO:0000256" key="8">
    <source>
        <dbReference type="ARBA" id="ARBA00051977"/>
    </source>
</evidence>
<protein>
    <recommendedName>
        <fullName evidence="16">(S)-hydroxynitrile lyase</fullName>
        <ecNumber evidence="15">4.1.2.47</ecNumber>
    </recommendedName>
    <alternativeName>
        <fullName evidence="17">2-hydroxy-2-methylpropanenitrile lyase</fullName>
    </alternativeName>
    <alternativeName>
        <fullName evidence="18">Acetone cyanohydrin lyase</fullName>
    </alternativeName>
    <alternativeName>
        <fullName evidence="19">Hydroxynitrile lyase</fullName>
    </alternativeName>
</protein>
<dbReference type="SUPFAM" id="SSF53474">
    <property type="entry name" value="alpha/beta-Hydrolases"/>
    <property type="match status" value="1"/>
</dbReference>
<evidence type="ECO:0000256" key="16">
    <source>
        <dbReference type="ARBA" id="ARBA00069221"/>
    </source>
</evidence>
<evidence type="ECO:0000256" key="17">
    <source>
        <dbReference type="ARBA" id="ARBA00076040"/>
    </source>
</evidence>
<proteinExistence type="inferred from homology"/>
<evidence type="ECO:0000256" key="2">
    <source>
        <dbReference type="ARBA" id="ARBA00050241"/>
    </source>
</evidence>
<dbReference type="AlphaFoldDB" id="A0A6P4DCA9"/>
<dbReference type="GO" id="GO:0009696">
    <property type="term" value="P:salicylic acid metabolic process"/>
    <property type="evidence" value="ECO:0007669"/>
    <property type="project" value="TreeGrafter"/>
</dbReference>
<dbReference type="Proteomes" id="UP000515211">
    <property type="component" value="Chromosome 5"/>
</dbReference>
<feature type="domain" description="AB hydrolase-1" evidence="20">
    <location>
        <begin position="16"/>
        <end position="262"/>
    </location>
</feature>
<dbReference type="GO" id="GO:0080032">
    <property type="term" value="F:methyl jasmonate esterase activity"/>
    <property type="evidence" value="ECO:0007669"/>
    <property type="project" value="TreeGrafter"/>
</dbReference>
<dbReference type="PANTHER" id="PTHR10992:SF1066">
    <property type="entry name" value="METHYL JASMONATE ESTERASE 1"/>
    <property type="match status" value="1"/>
</dbReference>
<comment type="catalytic activity">
    <reaction evidence="13">
        <text>an aromatic (S)-hydroxynitrile = an aromatic aldehyde + hydrogen cyanide</text>
        <dbReference type="Rhea" id="RHEA:54660"/>
        <dbReference type="ChEBI" id="CHEBI:18407"/>
        <dbReference type="ChEBI" id="CHEBI:33855"/>
        <dbReference type="ChEBI" id="CHEBI:138306"/>
        <dbReference type="EC" id="4.1.2.47"/>
    </reaction>
</comment>
<keyword evidence="21" id="KW-1185">Reference proteome</keyword>
<evidence type="ECO:0000256" key="11">
    <source>
        <dbReference type="ARBA" id="ARBA00052600"/>
    </source>
</evidence>
<comment type="catalytic activity">
    <reaction evidence="5">
        <text>formylthiophene + hydrogen cyanide = (2R)-2-hydroxy-2-(thiophen-2-yl)acetonitrile</text>
        <dbReference type="Rhea" id="RHEA:77455"/>
        <dbReference type="ChEBI" id="CHEBI:18407"/>
        <dbReference type="ChEBI" id="CHEBI:87301"/>
        <dbReference type="ChEBI" id="CHEBI:197332"/>
    </reaction>
</comment>
<dbReference type="GeneID" id="107487765"/>
<evidence type="ECO:0000256" key="12">
    <source>
        <dbReference type="ARBA" id="ARBA00052609"/>
    </source>
</evidence>
<name>A0A6P4DCA9_ARADU</name>
<evidence type="ECO:0000256" key="15">
    <source>
        <dbReference type="ARBA" id="ARBA00066572"/>
    </source>
</evidence>
<evidence type="ECO:0000256" key="3">
    <source>
        <dbReference type="ARBA" id="ARBA00050262"/>
    </source>
</evidence>
<evidence type="ECO:0000256" key="7">
    <source>
        <dbReference type="ARBA" id="ARBA00051735"/>
    </source>
</evidence>
<comment type="catalytic activity">
    <reaction evidence="9">
        <text>2-methylpropanal + hydrogen cyanide = (2S)-2-hydroxy-3-methylbutanenitrile</text>
        <dbReference type="Rhea" id="RHEA:77403"/>
        <dbReference type="ChEBI" id="CHEBI:18407"/>
        <dbReference type="ChEBI" id="CHEBI:48943"/>
        <dbReference type="ChEBI" id="CHEBI:197354"/>
    </reaction>
</comment>
<evidence type="ECO:0000256" key="9">
    <source>
        <dbReference type="ARBA" id="ARBA00052033"/>
    </source>
</evidence>
<comment type="catalytic activity">
    <reaction evidence="4">
        <text>benzaldehyde + hydrogen cyanide = (S)-mandelonitrile</text>
        <dbReference type="Rhea" id="RHEA:77427"/>
        <dbReference type="ChEBI" id="CHEBI:17169"/>
        <dbReference type="ChEBI" id="CHEBI:18407"/>
        <dbReference type="ChEBI" id="CHEBI:36941"/>
    </reaction>
</comment>
<comment type="catalytic activity">
    <reaction evidence="10">
        <text>3-formylthiophene + hydrogen cyanide = (2S)-2-hydroxy-2-(thiophen-3-yl)acetonitrile</text>
        <dbReference type="Rhea" id="RHEA:77459"/>
        <dbReference type="ChEBI" id="CHEBI:18407"/>
        <dbReference type="ChEBI" id="CHEBI:87611"/>
        <dbReference type="ChEBI" id="CHEBI:197333"/>
    </reaction>
</comment>
<dbReference type="InterPro" id="IPR000073">
    <property type="entry name" value="AB_hydrolase_1"/>
</dbReference>
<dbReference type="GO" id="GO:0080030">
    <property type="term" value="F:methyl indole-3-acetate esterase activity"/>
    <property type="evidence" value="ECO:0007669"/>
    <property type="project" value="TreeGrafter"/>
</dbReference>
<reference evidence="21" key="1">
    <citation type="journal article" date="2016" name="Nat. Genet.">
        <title>The genome sequences of Arachis duranensis and Arachis ipaensis, the diploid ancestors of cultivated peanut.</title>
        <authorList>
            <person name="Bertioli D.J."/>
            <person name="Cannon S.B."/>
            <person name="Froenicke L."/>
            <person name="Huang G."/>
            <person name="Farmer A.D."/>
            <person name="Cannon E.K."/>
            <person name="Liu X."/>
            <person name="Gao D."/>
            <person name="Clevenger J."/>
            <person name="Dash S."/>
            <person name="Ren L."/>
            <person name="Moretzsohn M.C."/>
            <person name="Shirasawa K."/>
            <person name="Huang W."/>
            <person name="Vidigal B."/>
            <person name="Abernathy B."/>
            <person name="Chu Y."/>
            <person name="Niederhuth C.E."/>
            <person name="Umale P."/>
            <person name="Araujo A.C."/>
            <person name="Kozik A."/>
            <person name="Kim K.D."/>
            <person name="Burow M.D."/>
            <person name="Varshney R.K."/>
            <person name="Wang X."/>
            <person name="Zhang X."/>
            <person name="Barkley N."/>
            <person name="Guimaraes P.M."/>
            <person name="Isobe S."/>
            <person name="Guo B."/>
            <person name="Liao B."/>
            <person name="Stalker H.T."/>
            <person name="Schmitz R.J."/>
            <person name="Scheffler B.E."/>
            <person name="Leal-Bertioli S.C."/>
            <person name="Xun X."/>
            <person name="Jackson S.A."/>
            <person name="Michelmore R."/>
            <person name="Ozias-Akins P."/>
        </authorList>
    </citation>
    <scope>NUCLEOTIDE SEQUENCE [LARGE SCALE GENOMIC DNA]</scope>
    <source>
        <strain evidence="21">cv. V14167</strain>
    </source>
</reference>
<dbReference type="OrthoDB" id="408373at2759"/>
<dbReference type="InterPro" id="IPR045889">
    <property type="entry name" value="MES/HNL"/>
</dbReference>
<evidence type="ECO:0000256" key="14">
    <source>
        <dbReference type="ARBA" id="ARBA00060885"/>
    </source>
</evidence>
<accession>A0A6P4DCA9</accession>
<evidence type="ECO:0000259" key="20">
    <source>
        <dbReference type="Pfam" id="PF12697"/>
    </source>
</evidence>
<comment type="catalytic activity">
    <reaction evidence="12">
        <text>cyclohexanecarbaldehyde + hydrogen cyanide = (2S)-2-cyclohexyl-2-hydroxyacetonitrile</text>
        <dbReference type="Rhea" id="RHEA:77423"/>
        <dbReference type="ChEBI" id="CHEBI:18407"/>
        <dbReference type="ChEBI" id="CHEBI:197359"/>
        <dbReference type="ChEBI" id="CHEBI:197360"/>
    </reaction>
</comment>
<evidence type="ECO:0000256" key="4">
    <source>
        <dbReference type="ARBA" id="ARBA00050358"/>
    </source>
</evidence>
<dbReference type="EC" id="4.1.2.47" evidence="15"/>
<reference evidence="22" key="2">
    <citation type="submission" date="2025-08" db="UniProtKB">
        <authorList>
            <consortium name="RefSeq"/>
        </authorList>
    </citation>
    <scope>IDENTIFICATION</scope>
    <source>
        <tissue evidence="22">Whole plant</tissue>
    </source>
</reference>
<dbReference type="KEGG" id="adu:107487765"/>
<comment type="catalytic activity">
    <reaction evidence="1">
        <text>4-methoxybenzaldehyde + hydrogen cyanide = (2S)-2-hydroxy-2-(4-methoxyphenyl)acetonitrile</text>
        <dbReference type="Rhea" id="RHEA:77447"/>
        <dbReference type="ChEBI" id="CHEBI:18407"/>
        <dbReference type="ChEBI" id="CHEBI:28235"/>
        <dbReference type="ChEBI" id="CHEBI:197328"/>
    </reaction>
</comment>
<dbReference type="PANTHER" id="PTHR10992">
    <property type="entry name" value="METHYLESTERASE FAMILY MEMBER"/>
    <property type="match status" value="1"/>
</dbReference>
<evidence type="ECO:0000256" key="19">
    <source>
        <dbReference type="ARBA" id="ARBA00079794"/>
    </source>
</evidence>
<dbReference type="InterPro" id="IPR029058">
    <property type="entry name" value="AB_hydrolase_fold"/>
</dbReference>
<comment type="catalytic activity">
    <reaction evidence="2">
        <text>a monosubstituted aliphatic (S)-hydroxynitrile = an aldehyde + hydrogen cyanide</text>
        <dbReference type="Rhea" id="RHEA:56588"/>
        <dbReference type="ChEBI" id="CHEBI:17478"/>
        <dbReference type="ChEBI" id="CHEBI:18407"/>
        <dbReference type="ChEBI" id="CHEBI:140596"/>
        <dbReference type="EC" id="4.1.2.47"/>
    </reaction>
</comment>
<organism evidence="21 22">
    <name type="scientific">Arachis duranensis</name>
    <name type="common">Wild peanut</name>
    <dbReference type="NCBI Taxonomy" id="130453"/>
    <lineage>
        <taxon>Eukaryota</taxon>
        <taxon>Viridiplantae</taxon>
        <taxon>Streptophyta</taxon>
        <taxon>Embryophyta</taxon>
        <taxon>Tracheophyta</taxon>
        <taxon>Spermatophyta</taxon>
        <taxon>Magnoliopsida</taxon>
        <taxon>eudicotyledons</taxon>
        <taxon>Gunneridae</taxon>
        <taxon>Pentapetalae</taxon>
        <taxon>rosids</taxon>
        <taxon>fabids</taxon>
        <taxon>Fabales</taxon>
        <taxon>Fabaceae</taxon>
        <taxon>Papilionoideae</taxon>
        <taxon>50 kb inversion clade</taxon>
        <taxon>dalbergioids sensu lato</taxon>
        <taxon>Dalbergieae</taxon>
        <taxon>Pterocarpus clade</taxon>
        <taxon>Arachis</taxon>
    </lineage>
</organism>
<evidence type="ECO:0000256" key="5">
    <source>
        <dbReference type="ARBA" id="ARBA00050608"/>
    </source>
</evidence>
<evidence type="ECO:0000256" key="1">
    <source>
        <dbReference type="ARBA" id="ARBA00050104"/>
    </source>
</evidence>
<evidence type="ECO:0000313" key="22">
    <source>
        <dbReference type="RefSeq" id="XP_015963944.1"/>
    </source>
</evidence>
<comment type="catalytic activity">
    <reaction evidence="7">
        <text>a disubstituted aliphatic (S)-hydroxynitrile = a ketone + hydrogen cyanide</text>
        <dbReference type="Rhea" id="RHEA:56592"/>
        <dbReference type="ChEBI" id="CHEBI:17087"/>
        <dbReference type="ChEBI" id="CHEBI:18407"/>
        <dbReference type="ChEBI" id="CHEBI:140597"/>
        <dbReference type="EC" id="4.1.2.47"/>
    </reaction>
</comment>
<comment type="catalytic activity">
    <reaction evidence="8">
        <text>acrolein + hydrogen cyanide = (2S)-2-hydroxybut-3-enenitrile</text>
        <dbReference type="Rhea" id="RHEA:77411"/>
        <dbReference type="ChEBI" id="CHEBI:15368"/>
        <dbReference type="ChEBI" id="CHEBI:18407"/>
        <dbReference type="ChEBI" id="CHEBI:197356"/>
    </reaction>
</comment>
<dbReference type="GO" id="GO:0080031">
    <property type="term" value="F:methyl salicylate esterase activity"/>
    <property type="evidence" value="ECO:0007669"/>
    <property type="project" value="TreeGrafter"/>
</dbReference>
<evidence type="ECO:0000256" key="18">
    <source>
        <dbReference type="ARBA" id="ARBA00078291"/>
    </source>
</evidence>
<dbReference type="Gene3D" id="3.40.50.1820">
    <property type="entry name" value="alpha/beta hydrolase"/>
    <property type="match status" value="1"/>
</dbReference>
<dbReference type="GO" id="GO:0047606">
    <property type="term" value="F:(S)-hydroxynitrile lyase activity"/>
    <property type="evidence" value="ECO:0007669"/>
    <property type="project" value="UniProtKB-EC"/>
</dbReference>
<comment type="catalytic activity">
    <reaction evidence="11">
        <text>2,2-dimethylpropanal + hydrogen cyanide = (2S)-2-hydroxy-3,3-dimethylbutanenitrile</text>
        <dbReference type="Rhea" id="RHEA:77407"/>
        <dbReference type="ChEBI" id="CHEBI:18407"/>
        <dbReference type="ChEBI" id="CHEBI:141557"/>
        <dbReference type="ChEBI" id="CHEBI:197355"/>
    </reaction>
</comment>